<protein>
    <submittedName>
        <fullName evidence="3">Peptidase M56 BlaR1</fullName>
    </submittedName>
</protein>
<keyword evidence="1" id="KW-0472">Membrane</keyword>
<dbReference type="EMBL" id="CP012040">
    <property type="protein sequence ID" value="AKP53790.1"/>
    <property type="molecule type" value="Genomic_DNA"/>
</dbReference>
<keyword evidence="1" id="KW-1133">Transmembrane helix</keyword>
<feature type="transmembrane region" description="Helical" evidence="1">
    <location>
        <begin position="92"/>
        <end position="113"/>
    </location>
</feature>
<reference evidence="3 4" key="1">
    <citation type="submission" date="2015-07" db="EMBL/GenBank/DDBJ databases">
        <authorList>
            <person name="Kim K.M."/>
        </authorList>
    </citation>
    <scope>NUCLEOTIDE SEQUENCE [LARGE SCALE GENOMIC DNA]</scope>
    <source>
        <strain evidence="3 4">KCTC 12363</strain>
    </source>
</reference>
<evidence type="ECO:0000313" key="4">
    <source>
        <dbReference type="Proteomes" id="UP000036520"/>
    </source>
</evidence>
<accession>A0A0H4PL71</accession>
<dbReference type="CDD" id="cd07341">
    <property type="entry name" value="M56_BlaR1_MecR1_like"/>
    <property type="match status" value="1"/>
</dbReference>
<dbReference type="RefSeq" id="WP_048643854.1">
    <property type="nucleotide sequence ID" value="NZ_CP012040.1"/>
</dbReference>
<dbReference type="InterPro" id="IPR008756">
    <property type="entry name" value="Peptidase_M56"/>
</dbReference>
<feature type="transmembrane region" description="Helical" evidence="1">
    <location>
        <begin position="37"/>
        <end position="56"/>
    </location>
</feature>
<name>A0A0H4PL71_9BACT</name>
<dbReference type="PANTHER" id="PTHR34978:SF3">
    <property type="entry name" value="SLR0241 PROTEIN"/>
    <property type="match status" value="1"/>
</dbReference>
<proteinExistence type="predicted"/>
<dbReference type="AlphaFoldDB" id="A0A0H4PL71"/>
<keyword evidence="1" id="KW-0812">Transmembrane</keyword>
<feature type="transmembrane region" description="Helical" evidence="1">
    <location>
        <begin position="6"/>
        <end position="25"/>
    </location>
</feature>
<feature type="domain" description="Peptidase M56" evidence="2">
    <location>
        <begin position="8"/>
        <end position="257"/>
    </location>
</feature>
<gene>
    <name evidence="3" type="ORF">CA2015_4448</name>
</gene>
<sequence>MEALFIYLLKLSISTIVLYLSYHFLLKRYKQFSFNRIYLLLVLPLSHIIPLIQIPVKEDLSTSTVHISGINSITSSSSEIIQQTSDDETFNWLFLLTLIYSIGIIIGLARFVLSYFQAYKIYKAAEKNQVEGQTVYLSEKNIRAFTFINKIIIGKNILHHPDLKMVIDHEKVHLREKHFIDLFMIELLSAFQWYNPATYLLNKAIRLNLEYQVDAKVVEKSNMRKYQMALISMVSDRMALPQFTELNSNNLKNRILMMKSPNTSKFSKLRKIGLLPIFLILLAGLSEKTPTIEKSDSLEKDSMATETKLVKENSSNNEITTIDEMTRYFSKSLRYPEEARKFGQVGSVTLYFKINNNGELTGVYEVQPSGDVYYLPDGNLKRDPFKRNDIVIVGFVSNPLEKPIQINESNQHPRLYEECKRVIKDLPILNIEKLKGKTVEIEFRFKLKIDKL</sequence>
<dbReference type="Proteomes" id="UP000036520">
    <property type="component" value="Chromosome"/>
</dbReference>
<keyword evidence="4" id="KW-1185">Reference proteome</keyword>
<dbReference type="STRING" id="320787.CA2015_4448"/>
<dbReference type="KEGG" id="camu:CA2015_4448"/>
<dbReference type="OrthoDB" id="1522859at2"/>
<dbReference type="InterPro" id="IPR052173">
    <property type="entry name" value="Beta-lactam_resp_regulator"/>
</dbReference>
<evidence type="ECO:0000259" key="2">
    <source>
        <dbReference type="Pfam" id="PF05569"/>
    </source>
</evidence>
<dbReference type="SUPFAM" id="SSF74653">
    <property type="entry name" value="TolA/TonB C-terminal domain"/>
    <property type="match status" value="1"/>
</dbReference>
<evidence type="ECO:0000313" key="3">
    <source>
        <dbReference type="EMBL" id="AKP53790.1"/>
    </source>
</evidence>
<dbReference type="PANTHER" id="PTHR34978">
    <property type="entry name" value="POSSIBLE SENSOR-TRANSDUCER PROTEIN BLAR"/>
    <property type="match status" value="1"/>
</dbReference>
<organism evidence="3 4">
    <name type="scientific">Cyclobacterium amurskyense</name>
    <dbReference type="NCBI Taxonomy" id="320787"/>
    <lineage>
        <taxon>Bacteria</taxon>
        <taxon>Pseudomonadati</taxon>
        <taxon>Bacteroidota</taxon>
        <taxon>Cytophagia</taxon>
        <taxon>Cytophagales</taxon>
        <taxon>Cyclobacteriaceae</taxon>
        <taxon>Cyclobacterium</taxon>
    </lineage>
</organism>
<evidence type="ECO:0000256" key="1">
    <source>
        <dbReference type="SAM" id="Phobius"/>
    </source>
</evidence>
<dbReference type="Pfam" id="PF05569">
    <property type="entry name" value="Peptidase_M56"/>
    <property type="match status" value="1"/>
</dbReference>
<dbReference type="Gene3D" id="3.30.1150.10">
    <property type="match status" value="1"/>
</dbReference>